<dbReference type="PROSITE" id="PS50030">
    <property type="entry name" value="UBA"/>
    <property type="match status" value="1"/>
</dbReference>
<dbReference type="PANTHER" id="PTHR46654:SF1">
    <property type="entry name" value="E3 UBIQUITIN-PROTEIN LIGASE HECTD3"/>
    <property type="match status" value="1"/>
</dbReference>
<keyword evidence="1" id="KW-0479">Metal-binding</keyword>
<dbReference type="PROSITE" id="PS50237">
    <property type="entry name" value="HECT"/>
    <property type="match status" value="1"/>
</dbReference>
<dbReference type="InterPro" id="IPR015940">
    <property type="entry name" value="UBA"/>
</dbReference>
<evidence type="ECO:0000256" key="3">
    <source>
        <dbReference type="ARBA" id="ARBA00022786"/>
    </source>
</evidence>
<dbReference type="Gene3D" id="2.60.120.200">
    <property type="match status" value="1"/>
</dbReference>
<evidence type="ECO:0008006" key="14">
    <source>
        <dbReference type="Google" id="ProtNLM"/>
    </source>
</evidence>
<keyword evidence="3 5" id="KW-0833">Ubl conjugation pathway</keyword>
<dbReference type="GO" id="GO:0004842">
    <property type="term" value="F:ubiquitin-protein transferase activity"/>
    <property type="evidence" value="ECO:0007669"/>
    <property type="project" value="InterPro"/>
</dbReference>
<dbReference type="SUPFAM" id="SSF56204">
    <property type="entry name" value="Hect, E3 ligase catalytic domain"/>
    <property type="match status" value="1"/>
</dbReference>
<dbReference type="SMART" id="SM00165">
    <property type="entry name" value="UBA"/>
    <property type="match status" value="2"/>
</dbReference>
<dbReference type="InterPro" id="IPR003877">
    <property type="entry name" value="SPRY_dom"/>
</dbReference>
<feature type="region of interest" description="Disordered" evidence="7">
    <location>
        <begin position="93"/>
        <end position="115"/>
    </location>
</feature>
<dbReference type="SUPFAM" id="SSF49899">
    <property type="entry name" value="Concanavalin A-like lectins/glucanases"/>
    <property type="match status" value="3"/>
</dbReference>
<feature type="domain" description="RanBP2-type" evidence="10">
    <location>
        <begin position="993"/>
        <end position="1022"/>
    </location>
</feature>
<comment type="caution">
    <text evidence="12">The sequence shown here is derived from an EMBL/GenBank/DDBJ whole genome shotgun (WGS) entry which is preliminary data.</text>
</comment>
<reference evidence="12 13" key="1">
    <citation type="submission" date="2012-05" db="EMBL/GenBank/DDBJ databases">
        <title>Recombination and specialization in a pathogen metapopulation.</title>
        <authorList>
            <person name="Gardiner A."/>
            <person name="Kemen E."/>
            <person name="Schultz-Larsen T."/>
            <person name="MacLean D."/>
            <person name="Van Oosterhout C."/>
            <person name="Jones J.D.G."/>
        </authorList>
    </citation>
    <scope>NUCLEOTIDE SEQUENCE [LARGE SCALE GENOMIC DNA]</scope>
    <source>
        <strain evidence="12 13">Ac Nc2</strain>
    </source>
</reference>
<evidence type="ECO:0000259" key="11">
    <source>
        <dbReference type="PROSITE" id="PS50237"/>
    </source>
</evidence>
<dbReference type="Pfam" id="PF13385">
    <property type="entry name" value="Laminin_G_3"/>
    <property type="match status" value="1"/>
</dbReference>
<feature type="compositionally biased region" description="Basic and acidic residues" evidence="7">
    <location>
        <begin position="95"/>
        <end position="104"/>
    </location>
</feature>
<dbReference type="Gene3D" id="2.60.120.920">
    <property type="match status" value="2"/>
</dbReference>
<dbReference type="InterPro" id="IPR008979">
    <property type="entry name" value="Galactose-bd-like_sf"/>
</dbReference>
<dbReference type="InParanoid" id="A0A024G152"/>
<feature type="compositionally biased region" description="Polar residues" evidence="7">
    <location>
        <begin position="2104"/>
        <end position="2119"/>
    </location>
</feature>
<dbReference type="Proteomes" id="UP000053237">
    <property type="component" value="Unassembled WGS sequence"/>
</dbReference>
<dbReference type="SUPFAM" id="SSF49785">
    <property type="entry name" value="Galactose-binding domain-like"/>
    <property type="match status" value="1"/>
</dbReference>
<dbReference type="SUPFAM" id="SSF46934">
    <property type="entry name" value="UBA-like"/>
    <property type="match status" value="1"/>
</dbReference>
<evidence type="ECO:0000313" key="13">
    <source>
        <dbReference type="Proteomes" id="UP000053237"/>
    </source>
</evidence>
<feature type="region of interest" description="Disordered" evidence="7">
    <location>
        <begin position="2988"/>
        <end position="3017"/>
    </location>
</feature>
<dbReference type="PROSITE" id="PS50188">
    <property type="entry name" value="B302_SPRY"/>
    <property type="match status" value="1"/>
</dbReference>
<evidence type="ECO:0000256" key="4">
    <source>
        <dbReference type="ARBA" id="ARBA00022833"/>
    </source>
</evidence>
<evidence type="ECO:0000313" key="12">
    <source>
        <dbReference type="EMBL" id="CCI40582.1"/>
    </source>
</evidence>
<evidence type="ECO:0000259" key="8">
    <source>
        <dbReference type="PROSITE" id="PS50030"/>
    </source>
</evidence>
<feature type="domain" description="B30.2/SPRY" evidence="9">
    <location>
        <begin position="651"/>
        <end position="832"/>
    </location>
</feature>
<evidence type="ECO:0000256" key="7">
    <source>
        <dbReference type="SAM" id="MobiDB-lite"/>
    </source>
</evidence>
<feature type="region of interest" description="Disordered" evidence="7">
    <location>
        <begin position="2095"/>
        <end position="2122"/>
    </location>
</feature>
<dbReference type="GO" id="GO:0008270">
    <property type="term" value="F:zinc ion binding"/>
    <property type="evidence" value="ECO:0007669"/>
    <property type="project" value="UniProtKB-KW"/>
</dbReference>
<dbReference type="InterPro" id="IPR035983">
    <property type="entry name" value="Hect_E3_ubiquitin_ligase"/>
</dbReference>
<dbReference type="InterPro" id="IPR043136">
    <property type="entry name" value="B30.2/SPRY_sf"/>
</dbReference>
<evidence type="ECO:0000256" key="2">
    <source>
        <dbReference type="ARBA" id="ARBA00022771"/>
    </source>
</evidence>
<dbReference type="PROSITE" id="PS50199">
    <property type="entry name" value="ZF_RANBP2_2"/>
    <property type="match status" value="1"/>
</dbReference>
<dbReference type="PANTHER" id="PTHR46654">
    <property type="entry name" value="E3 UBIQUITIN-PROTEIN LIGASE HECTD3"/>
    <property type="match status" value="1"/>
</dbReference>
<dbReference type="Gene3D" id="2.60.120.260">
    <property type="entry name" value="Galactose-binding domain-like"/>
    <property type="match status" value="1"/>
</dbReference>
<dbReference type="Gene3D" id="3.90.1750.10">
    <property type="entry name" value="Hect, E3 ligase catalytic domains"/>
    <property type="match status" value="1"/>
</dbReference>
<evidence type="ECO:0000259" key="10">
    <source>
        <dbReference type="PROSITE" id="PS50199"/>
    </source>
</evidence>
<dbReference type="InterPro" id="IPR000569">
    <property type="entry name" value="HECT_dom"/>
</dbReference>
<keyword evidence="2 6" id="KW-0863">Zinc-finger</keyword>
<evidence type="ECO:0000256" key="5">
    <source>
        <dbReference type="PROSITE-ProRule" id="PRU00104"/>
    </source>
</evidence>
<dbReference type="InterPro" id="IPR042469">
    <property type="entry name" value="HECTD3"/>
</dbReference>
<feature type="active site" description="Glycyl thioester intermediate" evidence="5">
    <location>
        <position position="4997"/>
    </location>
</feature>
<accession>A0A024G152</accession>
<protein>
    <recommendedName>
        <fullName evidence="14">HECT E3 ubiquitin ligase</fullName>
    </recommendedName>
</protein>
<dbReference type="InterPro" id="IPR001870">
    <property type="entry name" value="B30.2/SPRY"/>
</dbReference>
<dbReference type="OrthoDB" id="8068875at2759"/>
<dbReference type="Pfam" id="PF00622">
    <property type="entry name" value="SPRY"/>
    <property type="match status" value="1"/>
</dbReference>
<dbReference type="InterPro" id="IPR013320">
    <property type="entry name" value="ConA-like_dom_sf"/>
</dbReference>
<dbReference type="EMBL" id="CAIX01000010">
    <property type="protein sequence ID" value="CCI40582.1"/>
    <property type="molecule type" value="Genomic_DNA"/>
</dbReference>
<feature type="compositionally biased region" description="Basic residues" evidence="7">
    <location>
        <begin position="2989"/>
        <end position="2998"/>
    </location>
</feature>
<proteinExistence type="predicted"/>
<feature type="compositionally biased region" description="Low complexity" evidence="7">
    <location>
        <begin position="3982"/>
        <end position="3997"/>
    </location>
</feature>
<evidence type="ECO:0000256" key="1">
    <source>
        <dbReference type="ARBA" id="ARBA00022723"/>
    </source>
</evidence>
<dbReference type="InterPro" id="IPR001876">
    <property type="entry name" value="Znf_RanBP2"/>
</dbReference>
<organism evidence="12 13">
    <name type="scientific">Albugo candida</name>
    <dbReference type="NCBI Taxonomy" id="65357"/>
    <lineage>
        <taxon>Eukaryota</taxon>
        <taxon>Sar</taxon>
        <taxon>Stramenopiles</taxon>
        <taxon>Oomycota</taxon>
        <taxon>Peronosporomycetes</taxon>
        <taxon>Albuginales</taxon>
        <taxon>Albuginaceae</taxon>
        <taxon>Albugo</taxon>
    </lineage>
</organism>
<dbReference type="PROSITE" id="PS01358">
    <property type="entry name" value="ZF_RANBP2_1"/>
    <property type="match status" value="1"/>
</dbReference>
<dbReference type="Pfam" id="PF00632">
    <property type="entry name" value="HECT"/>
    <property type="match status" value="1"/>
</dbReference>
<evidence type="ECO:0000256" key="6">
    <source>
        <dbReference type="PROSITE-ProRule" id="PRU00322"/>
    </source>
</evidence>
<name>A0A024G152_9STRA</name>
<sequence length="5030" mass="566154">METDNDENHTLNNHLISSSSRSRRFSVGTGQFPSVEGRRGSTGQVVMDTTLANSLEEIRFEWHDNSRARFASISTIPIPSVVEEVLAQDYVEAAPRQESDRRTSQPEIDDTGTRSRWDSIEVDPTTENDHVLEDNIADVDWTTLEENWMPIPPRLHSGKTRCCAVCHTPLQYTTMQSWDDYLQSEEYLHNLQRNLLQDCFIRGLLCNAEATHCGEEALGYESSLTAGLGDLPIEHRMYKNRIIKCRQSVRDYQNMISAGVLDQSSSVRTLEEMLLDALPTPLFTFVLERRFAVIYHSTGIASRLMKRNRFQKREREFSSLQGNDASLDMHYLVMNALSSLLSNFDYHGSRAIDSFQELSKMLEYFPTLSLFSYWSPQPRLSENPIDLATSAGISDCRRITIESSCSVEAPSAHPIKNAVDNRENTYWQSQIRPGKVSITLRGGMPGQLARISRIVIRWHQSSVPQTVRIQYQTSDNDVYENITEFQPKLVTFPVSLDQSKSAADDAIPILFPAGCIAIRLVLSGIPPANRSADYAIQNLVFYSPIHLSHLSDPRKSIVDVCQWLMGALDPKSCNRQDIMLKAITSLRSWALATGSLAAMIYFVKMLLEIGALECIHSSSVKQGSPVANTLALDQAFQCIQNLQIYRYDQKIKHIHSKESQKGSTTPKKVAAVFDSSICSTGVVVEQGGNSVRTRETSYQYAAVNVGVSVCKASWSFRLDNDALDDEMTCFGAALLPVTVSGYDTSPNLWMLRGYNGNLYARGQKLTRSLCKVHPGDVVQISIDMKEGTMSYKINEADYGVVFTDLLGHEVFPAVSFYGSGKVISILEMHKWDDTPTHLSMTHGLESAPILLSTLAEYHSNGFRPPDKSKKPNQNNLGIQTDTEQVLKSHEAFTLQLLPEQDSFVLFDMKKQYLRVKGQIIVDGEDYDEYHKEASICCTLLGDENVLWQFNSLSKPGETHTFDVEIKDCQMLQFRATCSDSNLLFLAIAAHLYTKRDWNCGKCGSMNKGAALKCTLCKDMKVSVEETELLVQPDYGHLASVYDEPSSYLQHGYPIYESVTLILKELQSLIRPIASGSDDTLSRINEGCFEEPFCRQPDGRVLLLLLDIFKQSYREMTCASIVNEKNEEAWKKLAEERCCSVLCLLHDSLTSIREYNVALIDLQITKEITDKLKNEFESVIFASNDHETTFSVRKLTTRTLFAGVSILYQSPSELIALVLFLVRKQEAKPFTNDSPCGTLLALLLDLLSQPGDVGILNLLPVTSSPLSNHNHDTLQLLIVLIKILKDKPESNACAIREKATEVLKSFQVFLFAEAVQITSTDSVRDDEKSGQNDFIKNGSWKEAAERKKIIQEVTLSYSSLFLDNCREIVDETFERINLFDVEMDFARNGERAAYSIPLLSSLLPWFIGCVCLLRRQTWFTRPILPKLVRFVGGLNNFCTSIPVITKSESRLRQLENYARARAIELRESEKIARPATTPGGSHSIVHPSTASSSTDVSRLYYNVFKQLYTGDKDHFEGQIGFQFEAVSTFCILALGRSVNTSRNGGRLLRAHSIRLWEESSQMLIAKTSVTSYSKADSMGYVFEALKTPVKVMQGKLYRLTTHEYANSGDSWYKKENAPDEKYENSYIRILRDCYASASCAFPSSQNLSGAAYGVPTFFVQATSLLQKLPRLIPPSGTPSIYFNRFQKSASISVSHAGNIIQANSDWVESWRSTLVQPPAFRGIHSMDFIVKSKRTGGVVSGHVCVGVTWRTESVGELAAYDTFLGNTKASIGWMPSAGAIWASKECFTYGRKITTLPGDVLTLNIDFDHHLISFAYNGQHMGNAFGNDSFGPVAVSAESLPSTLHAGVSLYGMNDVIELRPSGICRSTSQLHWILDTMLSLSSVTSRIISTFVSGIPTDSIEEELAPWLQSPLLSGGICDQDIYKRDTKVSFQDWETIARMEMQQNPSMVHSGRPSVDVLTLTLDYQSDSLVPSGMDDVPDHKTRRELALEDDDSVIKVILDWLEQSCPDRSILSRFGNFPDCERWTCAALVKHAPAHVIHEVQAIISSFHDTKTSKADAHELQLVPSKDMTLIWNRVLSLRHWLIRMRQEYRSRDREKDPVSSRRVSSNIQNKGKSRSTIGLDKVLSPPESFDDLLCQLCERAEFLCHLDPPSEDKERLSIDSQLALSDLAEKWSAQKTPPSLEPMLERWRTLKQADSSKWSGIVSVLRAQHQWRLRRDNATNKREECTQENMDEDELDRRAVFKSSFAAILRACDLYIRNGTGAPPELLRALLDRRQRRLETRVFGMDAMCSLLKSLSFDSARIHAIMFFRPALRGFTKEEKEAKEYGDSGSLSQEVASYTEGDKEGGIPSETTFRATERHHYLKGLEGCHRSSLNRCQKSFHRLYSFLTEMIHPKHGDAQHLDTQLKQMIISAFCLDFEPQDHSFLLKSGILEILRDLYSVQTAGRTNRMTTPPSMDMDHKAVMFANAQRSFLWFPFSEYFVQKNILHNGFVTKRDILWLLFHSPIFACPKRWWKEHQLPHPYEREVSTLSKDLQRHTASSLALLYADHLAHFYRKLQGFKAKTSRQKLLHFGVKQWQSSKSTVDYVSLPSLGETIDFTIEAWLYPFELSATCSIFADEVFGTGSVFLDFIDQSLQLSINGNSPREIVFSNILFKTHEWSHIAIVYHGQRESKSSGRFASVQLYVNGNPTSSTAHEYKEAVPVIRLNAFRVGCWISDSNDNSGGIPRCFNGIIAHIRLWKLHRSSLEIKYNFEAFVPTLSDLESGDVSNEKNSEYTNNVYVCLWHLTEGEGVVGFAKVSTWSSPLTFEVPPNQSLNAKITSCQWSEMSIPVLSGQLDGCSLQQRFTVRQGIIQMQRVIRKWMKYKRLTELEATNLLCDHQEKVNDVNYRMLVEGETAEASEKCSQGPRFRASSVVESIYFEKRKSLSPAPRTRTSHPSYLTADDVIIHEKQIRKCAWIVFRFLVSVGINGIHDRREAEAKALANNVKSKRKEKVRKRMDGGELGEEATDTEERNRSVEAASDAAKIAAGNQDLQEPALRVLWFSIEFHRKAFEILERELSVMTSWILNAEQKDSLKKAQRTSRSHSTPLQAAQLADLLEQQNLSSKTRKPRKDTCKMRMLEDSTLEPLQLELSLFQLLTFMVSQTATFVTLSYLSKPNILYELLQLLQIASPRCQRQVKYLLRSVCRNGFVKPSNVADLLGSESVLVEMLLDQVAESVCSTAVALPTHAFKIPNSSMQLEEMLLNESLSSPLGFRAGQIHLSKALESVGLLRILLWEPEWCKKVMLILTNVIRNVGPLLEHKHTALSDLRTRAAITRAVGALCVLGSQTDCIRIGGKVEVISGASKSSSISRTEYNGEDAEFCAFGKTDTSGIAAMAKLIELNPNFASARVVFESTAKESDPTHNVQEVSLISICPIEEIQLPSIKTFSSLLETNKATIVPVILQLALGALKLQGDSDDLWRIQIQSRALLALETVLQSHGSVELELQKCLSSKMLSTILETALTPVGLTSFISLPLLQERGRMILCRLFEASSPLGKEMFIYLDDPILTVNDASNLNMESPSSGEDTQETEAYRARLGFASTLAAMGFEFELCMIALENSRNDPNMAVEWLMSEQAVLYQERQQIRRLAAANLESRLASKQRLEAEHHDTDASLRSKAAELESISGMPFVLAYSALELNHWDLNRALEWLMEHGTKYLDQPDRMKLLCDPIQIDVTEKIGDGAALNDTDQPDPLVSTSTMEGSNEMNETEPTLTARNLDGLNPNIMAVTLAPILARASVKSYSKHQYVGYAPLDPTYLRSHMILAVSDTIGPIQQLSASGKIGIFRRISQATQSVLISFTSMETGAYEDEWFSAEKVRRITRIYDEPAADVSSIYDLASRTEQALTTHYARRVAVELLEHLTNGTTPSSILTLAGGPQQFVNLLKLVVASDMHNRNEGFVAMDDTKMAGSRPVRVKREPVSLLGRLQRMTLNILKQESSEPVQSSPSTLSGSSSQAKIPVQSQELLSRVIVEECVCHLVKSTLAVEQGSETTSEQNPNQYLEFQSLHPYFGECDYLSAVSVSSQSQSVRLIFDQRTQFGPTAKLSIFKDASCEVKIATFDASSTNMKSNIPDLVIQSNKFWFRFVSMDKTTNFYGYRFQVKPAPKVIWSNESQVLSTPSLEWACWLLNFLLNDATSLKNSGPVHDHNIFQALVRYLRSPGAPFKNRIVRILVQLLSTPLLFPSTETPDLKPLKNIGKRALQRAKEQRQVIGSKNLFLSGHLLQMIELGIVTKTATKEFKKRSRAHTALLSDSKATLTAIPVPVPPHRRDTFQCLADTASIVRFLLNESSHLPQRVLSSIWLDIHGSCKVLETSHPYDLCEIDETICFPMAQSFLVFLDPRCETESDVFLELGSIALAPMSHVDDTGAQFDIMGFQEFRTTRRFSGPCTDKCWPVDPVELAGDTLHIRFRGSTNSTSFYGIALTVIVIGIPEEKQMEEVSALDLEALQSELSAQQATLTSKDCTYFQDVHAFDAQLIEWINTHVEKLEVAGSTQCILSTRLRPYQFRLDSQLDALRCSLLFDTDLVNVHLRFALMKHLNQCLFEALPYIDLREIGSCWSLASRLRQLSHCVFFDIKNKIVEAAIEATEFTGEISNNNARITLDRLQALESRDDREVEPSISECFFAQAFRQLCDVNPEVFRRKIDSKGRLFNVKFRGEEGVDWGGVYREGTNSMVDDLFSPHFNLFVLCPNGQHDTGANRSMYLPNSKCDSPVAMHMYEFVGKLLGISLRTRGDFPFAFPSLVWKQLIGQRLDRSDLEDTDAMFMQMLDGIRNCESDGISDQEEFERAFQNEGLDLRFTAFDCTGKEVELIANGKEISVTFANRQEYCALAEQYRLREATVQISAIARGFECVFPRRVLTLLTWKEMELLTCGSPKIDIALWRQHTRYEGFTESDDTVQLFWEALEQFSDEQRSDFVRFAWGRSRLPRGKWAQPFKLTKKGGRDASKSLPVAHTCFFSVELPPYTSLEQMRNMLLATINFGLGGILMA</sequence>
<feature type="domain" description="UBA" evidence="8">
    <location>
        <begin position="3571"/>
        <end position="3617"/>
    </location>
</feature>
<dbReference type="STRING" id="65357.A0A024G152"/>
<gene>
    <name evidence="12" type="ORF">BN9_013660</name>
</gene>
<feature type="region of interest" description="Disordered" evidence="7">
    <location>
        <begin position="1"/>
        <end position="43"/>
    </location>
</feature>
<evidence type="ECO:0000259" key="9">
    <source>
        <dbReference type="PROSITE" id="PS50188"/>
    </source>
</evidence>
<feature type="domain" description="HECT" evidence="11">
    <location>
        <begin position="4678"/>
        <end position="5030"/>
    </location>
</feature>
<keyword evidence="4" id="KW-0862">Zinc</keyword>
<dbReference type="InterPro" id="IPR009060">
    <property type="entry name" value="UBA-like_sf"/>
</dbReference>
<feature type="region of interest" description="Disordered" evidence="7">
    <location>
        <begin position="2326"/>
        <end position="2352"/>
    </location>
</feature>
<dbReference type="Gene3D" id="3.30.2160.10">
    <property type="entry name" value="Hect, E3 ligase catalytic domain"/>
    <property type="match status" value="1"/>
</dbReference>
<dbReference type="Gene3D" id="3.30.2410.10">
    <property type="entry name" value="Hect, E3 ligase catalytic domain"/>
    <property type="match status" value="1"/>
</dbReference>
<feature type="region of interest" description="Disordered" evidence="7">
    <location>
        <begin position="3978"/>
        <end position="3999"/>
    </location>
</feature>
<dbReference type="Gene3D" id="1.10.8.10">
    <property type="entry name" value="DNA helicase RuvA subunit, C-terminal domain"/>
    <property type="match status" value="1"/>
</dbReference>
<keyword evidence="13" id="KW-1185">Reference proteome</keyword>
<dbReference type="SMART" id="SM00119">
    <property type="entry name" value="HECTc"/>
    <property type="match status" value="1"/>
</dbReference>